<keyword evidence="3 10" id="KW-0444">Lipid biosynthesis</keyword>
<name>A0A3Q2DBX9_CYPVA</name>
<dbReference type="STRING" id="28743.ENSCVAP00000016516"/>
<organism evidence="13 14">
    <name type="scientific">Cyprinodon variegatus</name>
    <name type="common">Sheepshead minnow</name>
    <dbReference type="NCBI Taxonomy" id="28743"/>
    <lineage>
        <taxon>Eukaryota</taxon>
        <taxon>Metazoa</taxon>
        <taxon>Chordata</taxon>
        <taxon>Craniata</taxon>
        <taxon>Vertebrata</taxon>
        <taxon>Euteleostomi</taxon>
        <taxon>Actinopterygii</taxon>
        <taxon>Neopterygii</taxon>
        <taxon>Teleostei</taxon>
        <taxon>Neoteleostei</taxon>
        <taxon>Acanthomorphata</taxon>
        <taxon>Ovalentaria</taxon>
        <taxon>Atherinomorphae</taxon>
        <taxon>Cyprinodontiformes</taxon>
        <taxon>Cyprinodontidae</taxon>
        <taxon>Cyprinodon</taxon>
    </lineage>
</organism>
<comment type="catalytic activity">
    <reaction evidence="9">
        <text>eicosanoyl-CoA + 2 NADPH + 2 H(+) = eicosan-1-ol + 2 NADP(+) + CoA</text>
        <dbReference type="Rhea" id="RHEA:81727"/>
        <dbReference type="ChEBI" id="CHEBI:15378"/>
        <dbReference type="ChEBI" id="CHEBI:57287"/>
        <dbReference type="ChEBI" id="CHEBI:57380"/>
        <dbReference type="ChEBI" id="CHEBI:57783"/>
        <dbReference type="ChEBI" id="CHEBI:58349"/>
        <dbReference type="ChEBI" id="CHEBI:75627"/>
    </reaction>
    <physiologicalReaction direction="left-to-right" evidence="9">
        <dbReference type="Rhea" id="RHEA:81728"/>
    </physiologicalReaction>
</comment>
<accession>A0A3Q2DBX9</accession>
<evidence type="ECO:0000259" key="12">
    <source>
        <dbReference type="Pfam" id="PF07993"/>
    </source>
</evidence>
<evidence type="ECO:0000259" key="11">
    <source>
        <dbReference type="Pfam" id="PF03015"/>
    </source>
</evidence>
<comment type="catalytic activity">
    <reaction evidence="7">
        <text>a long-chain fatty acyl-CoA + 2 NADPH + 2 H(+) = a long-chain primary fatty alcohol + 2 NADP(+) + CoA</text>
        <dbReference type="Rhea" id="RHEA:52716"/>
        <dbReference type="ChEBI" id="CHEBI:15378"/>
        <dbReference type="ChEBI" id="CHEBI:57287"/>
        <dbReference type="ChEBI" id="CHEBI:57783"/>
        <dbReference type="ChEBI" id="CHEBI:58349"/>
        <dbReference type="ChEBI" id="CHEBI:77396"/>
        <dbReference type="ChEBI" id="CHEBI:83139"/>
        <dbReference type="EC" id="1.2.1.84"/>
    </reaction>
    <physiologicalReaction direction="left-to-right" evidence="7">
        <dbReference type="Rhea" id="RHEA:52717"/>
    </physiologicalReaction>
</comment>
<dbReference type="PANTHER" id="PTHR11011:SF120">
    <property type="entry name" value="FATTY ACYL-COA REDUCTASE 2"/>
    <property type="match status" value="1"/>
</dbReference>
<feature type="domain" description="Fatty acyl-CoA reductase C-terminal" evidence="11">
    <location>
        <begin position="159"/>
        <end position="237"/>
    </location>
</feature>
<comment type="similarity">
    <text evidence="2 10">Belongs to the fatty acyl-CoA reductase family.</text>
</comment>
<protein>
    <recommendedName>
        <fullName evidence="10">Fatty acyl-CoA reductase</fullName>
        <ecNumber evidence="10">1.2.1.84</ecNumber>
    </recommendedName>
</protein>
<dbReference type="Proteomes" id="UP000265020">
    <property type="component" value="Unassembled WGS sequence"/>
</dbReference>
<dbReference type="GO" id="GO:0035336">
    <property type="term" value="P:long-chain fatty-acyl-CoA metabolic process"/>
    <property type="evidence" value="ECO:0007669"/>
    <property type="project" value="TreeGrafter"/>
</dbReference>
<dbReference type="GeneTree" id="ENSGT00390000006367"/>
<comment type="function">
    <text evidence="10">Catalyzes the reduction of fatty acyl-CoA to fatty alcohols.</text>
</comment>
<reference evidence="13" key="2">
    <citation type="submission" date="2025-09" db="UniProtKB">
        <authorList>
            <consortium name="Ensembl"/>
        </authorList>
    </citation>
    <scope>IDENTIFICATION</scope>
</reference>
<dbReference type="Pfam" id="PF07993">
    <property type="entry name" value="NAD_binding_4"/>
    <property type="match status" value="1"/>
</dbReference>
<dbReference type="InterPro" id="IPR026055">
    <property type="entry name" value="FAR"/>
</dbReference>
<dbReference type="GO" id="GO:0102965">
    <property type="term" value="F:alcohol-forming long-chain fatty acyl-CoA reductase activity"/>
    <property type="evidence" value="ECO:0007669"/>
    <property type="project" value="UniProtKB-EC"/>
</dbReference>
<comment type="catalytic activity">
    <reaction evidence="5">
        <text>octadecanoyl-CoA + 2 NADPH + 2 H(+) = octadecan-1-ol + 2 NADP(+) + CoA</text>
        <dbReference type="Rhea" id="RHEA:36319"/>
        <dbReference type="ChEBI" id="CHEBI:15378"/>
        <dbReference type="ChEBI" id="CHEBI:32154"/>
        <dbReference type="ChEBI" id="CHEBI:57287"/>
        <dbReference type="ChEBI" id="CHEBI:57394"/>
        <dbReference type="ChEBI" id="CHEBI:57783"/>
        <dbReference type="ChEBI" id="CHEBI:58349"/>
        <dbReference type="EC" id="1.2.1.84"/>
    </reaction>
    <physiologicalReaction direction="left-to-right" evidence="5">
        <dbReference type="Rhea" id="RHEA:36320"/>
    </physiologicalReaction>
</comment>
<dbReference type="EC" id="1.2.1.84" evidence="10"/>
<feature type="domain" description="Thioester reductase (TE)" evidence="12">
    <location>
        <begin position="1"/>
        <end position="85"/>
    </location>
</feature>
<feature type="transmembrane region" description="Helical" evidence="10">
    <location>
        <begin position="222"/>
        <end position="238"/>
    </location>
</feature>
<keyword evidence="10" id="KW-0812">Transmembrane</keyword>
<dbReference type="InterPro" id="IPR033640">
    <property type="entry name" value="FAR_C"/>
</dbReference>
<evidence type="ECO:0000256" key="5">
    <source>
        <dbReference type="ARBA" id="ARBA00047991"/>
    </source>
</evidence>
<evidence type="ECO:0000256" key="3">
    <source>
        <dbReference type="ARBA" id="ARBA00022516"/>
    </source>
</evidence>
<dbReference type="InterPro" id="IPR013120">
    <property type="entry name" value="FAR_NAD-bd"/>
</dbReference>
<evidence type="ECO:0000256" key="7">
    <source>
        <dbReference type="ARBA" id="ARBA00049089"/>
    </source>
</evidence>
<evidence type="ECO:0000256" key="10">
    <source>
        <dbReference type="RuleBase" id="RU363097"/>
    </source>
</evidence>
<dbReference type="PANTHER" id="PTHR11011">
    <property type="entry name" value="MALE STERILITY PROTEIN 2-RELATED"/>
    <property type="match status" value="1"/>
</dbReference>
<reference evidence="13" key="1">
    <citation type="submission" date="2025-08" db="UniProtKB">
        <authorList>
            <consortium name="Ensembl"/>
        </authorList>
    </citation>
    <scope>IDENTIFICATION</scope>
</reference>
<evidence type="ECO:0000256" key="6">
    <source>
        <dbReference type="ARBA" id="ARBA00048521"/>
    </source>
</evidence>
<dbReference type="FunFam" id="3.40.50.720:FF:001287">
    <property type="entry name" value="Fatty acyl-CoA reductase"/>
    <property type="match status" value="1"/>
</dbReference>
<comment type="catalytic activity">
    <reaction evidence="6">
        <text>hexadecanoyl-CoA + 2 NADPH + 2 H(+) = hexadecan-1-ol + 2 NADP(+) + CoA</text>
        <dbReference type="Rhea" id="RHEA:36315"/>
        <dbReference type="ChEBI" id="CHEBI:15378"/>
        <dbReference type="ChEBI" id="CHEBI:16125"/>
        <dbReference type="ChEBI" id="CHEBI:57287"/>
        <dbReference type="ChEBI" id="CHEBI:57379"/>
        <dbReference type="ChEBI" id="CHEBI:57783"/>
        <dbReference type="ChEBI" id="CHEBI:58349"/>
        <dbReference type="EC" id="1.2.1.84"/>
    </reaction>
    <physiologicalReaction direction="left-to-right" evidence="6">
        <dbReference type="Rhea" id="RHEA:36316"/>
    </physiologicalReaction>
</comment>
<comment type="subcellular location">
    <subcellularLocation>
        <location evidence="1">Peroxisome membrane</location>
        <topology evidence="1">Single-pass membrane protein</topology>
    </subcellularLocation>
</comment>
<evidence type="ECO:0000256" key="1">
    <source>
        <dbReference type="ARBA" id="ARBA00004549"/>
    </source>
</evidence>
<dbReference type="CDD" id="cd09071">
    <property type="entry name" value="FAR_C"/>
    <property type="match status" value="1"/>
</dbReference>
<dbReference type="GO" id="GO:0080019">
    <property type="term" value="F:alcohol-forming very long-chain fatty acyl-CoA reductase activity"/>
    <property type="evidence" value="ECO:0007669"/>
    <property type="project" value="InterPro"/>
</dbReference>
<dbReference type="Ensembl" id="ENSCVAT00000024917.1">
    <property type="protein sequence ID" value="ENSCVAP00000016516.1"/>
    <property type="gene ID" value="ENSCVAG00000019501.1"/>
</dbReference>
<dbReference type="OMA" id="EYMINCA"/>
<evidence type="ECO:0000256" key="9">
    <source>
        <dbReference type="ARBA" id="ARBA00049930"/>
    </source>
</evidence>
<keyword evidence="10" id="KW-0560">Oxidoreductase</keyword>
<dbReference type="GO" id="GO:0005778">
    <property type="term" value="C:peroxisomal membrane"/>
    <property type="evidence" value="ECO:0007669"/>
    <property type="project" value="UniProtKB-SubCell"/>
</dbReference>
<comment type="catalytic activity">
    <reaction evidence="8">
        <text>18-methylnonadecanoyl-CoA + 2 NADPH + 2 H(+) = 18-methylnonadecan-1-ol + 2 NADP(+) + CoA</text>
        <dbReference type="Rhea" id="RHEA:81767"/>
        <dbReference type="ChEBI" id="CHEBI:15378"/>
        <dbReference type="ChEBI" id="CHEBI:57287"/>
        <dbReference type="ChEBI" id="CHEBI:57783"/>
        <dbReference type="ChEBI" id="CHEBI:58349"/>
        <dbReference type="ChEBI" id="CHEBI:84914"/>
        <dbReference type="ChEBI" id="CHEBI:231999"/>
    </reaction>
    <physiologicalReaction direction="left-to-right" evidence="8">
        <dbReference type="Rhea" id="RHEA:81768"/>
    </physiologicalReaction>
</comment>
<dbReference type="SUPFAM" id="SSF51735">
    <property type="entry name" value="NAD(P)-binding Rossmann-fold domains"/>
    <property type="match status" value="1"/>
</dbReference>
<keyword evidence="10" id="KW-0472">Membrane</keyword>
<dbReference type="Gene3D" id="3.40.50.720">
    <property type="entry name" value="NAD(P)-binding Rossmann-like Domain"/>
    <property type="match status" value="1"/>
</dbReference>
<dbReference type="AlphaFoldDB" id="A0A3Q2DBX9"/>
<evidence type="ECO:0000313" key="14">
    <source>
        <dbReference type="Proteomes" id="UP000265020"/>
    </source>
</evidence>
<proteinExistence type="inferred from homology"/>
<dbReference type="InterPro" id="IPR036291">
    <property type="entry name" value="NAD(P)-bd_dom_sf"/>
</dbReference>
<sequence>MPNTYTYTKALAENVVQQEQDKLHIGIIRPSIVGASWQEPFPGWIDNFNGPSGVFIAAGKGILRTMRANNDAVADLIPVDVVINLTLAAGWYTAMHRPKTALVYNCTTGGINPFHWGEIGKYALVGLFKRNPLDQAFRRPNANITSNYLINQYWILVSHKFPAFIYDLFLRLCGQKPQMMRIFNRLHKAINLLEYFSSQDWEWSSENVNMLMNQMTPDDRKLFVLNWVYYFYIFILAPKKQV</sequence>
<keyword evidence="4 10" id="KW-0443">Lipid metabolism</keyword>
<keyword evidence="14" id="KW-1185">Reference proteome</keyword>
<evidence type="ECO:0000313" key="13">
    <source>
        <dbReference type="Ensembl" id="ENSCVAP00000016516.1"/>
    </source>
</evidence>
<evidence type="ECO:0000256" key="8">
    <source>
        <dbReference type="ARBA" id="ARBA00049865"/>
    </source>
</evidence>
<dbReference type="Pfam" id="PF03015">
    <property type="entry name" value="Sterile"/>
    <property type="match status" value="1"/>
</dbReference>
<keyword evidence="10" id="KW-1133">Transmembrane helix</keyword>
<evidence type="ECO:0000256" key="2">
    <source>
        <dbReference type="ARBA" id="ARBA00005928"/>
    </source>
</evidence>
<keyword evidence="10" id="KW-0521">NADP</keyword>
<evidence type="ECO:0000256" key="4">
    <source>
        <dbReference type="ARBA" id="ARBA00023098"/>
    </source>
</evidence>